<dbReference type="GO" id="GO:0004519">
    <property type="term" value="F:endonuclease activity"/>
    <property type="evidence" value="ECO:0007669"/>
    <property type="project" value="UniProtKB-KW"/>
</dbReference>
<name>A0ABZ1RTL4_9ACTN</name>
<protein>
    <submittedName>
        <fullName evidence="2">HNH endonuclease</fullName>
    </submittedName>
</protein>
<feature type="region of interest" description="Disordered" evidence="1">
    <location>
        <begin position="1"/>
        <end position="27"/>
    </location>
</feature>
<feature type="compositionally biased region" description="Basic residues" evidence="1">
    <location>
        <begin position="14"/>
        <end position="26"/>
    </location>
</feature>
<organism evidence="2 3">
    <name type="scientific">Streptomyces goshikiensis</name>
    <dbReference type="NCBI Taxonomy" id="1942"/>
    <lineage>
        <taxon>Bacteria</taxon>
        <taxon>Bacillati</taxon>
        <taxon>Actinomycetota</taxon>
        <taxon>Actinomycetes</taxon>
        <taxon>Kitasatosporales</taxon>
        <taxon>Streptomycetaceae</taxon>
        <taxon>Streptomyces</taxon>
    </lineage>
</organism>
<keyword evidence="2" id="KW-0540">Nuclease</keyword>
<keyword evidence="2" id="KW-0378">Hydrolase</keyword>
<dbReference type="CDD" id="cd00085">
    <property type="entry name" value="HNHc"/>
    <property type="match status" value="1"/>
</dbReference>
<dbReference type="Proteomes" id="UP001432075">
    <property type="component" value="Chromosome"/>
</dbReference>
<evidence type="ECO:0000256" key="1">
    <source>
        <dbReference type="SAM" id="MobiDB-lite"/>
    </source>
</evidence>
<dbReference type="InterPro" id="IPR003615">
    <property type="entry name" value="HNH_nuc"/>
</dbReference>
<dbReference type="RefSeq" id="WP_229895478.1">
    <property type="nucleotide sequence ID" value="NZ_BMVE01000008.1"/>
</dbReference>
<evidence type="ECO:0000313" key="2">
    <source>
        <dbReference type="EMBL" id="WUO49244.1"/>
    </source>
</evidence>
<accession>A0ABZ1RTL4</accession>
<dbReference type="EMBL" id="CP108057">
    <property type="protein sequence ID" value="WUO49244.1"/>
    <property type="molecule type" value="Genomic_DNA"/>
</dbReference>
<sequence length="336" mass="37905">MRSGDYHEGGYGRMGRKKQRHPRRSGAAKPIAIYHDMAVYEDFERAAQRIFQLVREVRRQHPGVPRILFLDVQGHRNSAGGYDDDAWELMQEFTLGYLLPFLTEARTPLIHVENPNQSDDLPESLVIGPPADGSGGYGYDHGALPLRPREHEPAERRSAPSVKAIAEYLGMEEACCLVCWATPVERAHVVPASLGGSMDVRNFALLCADHHREAPDVADAESFWAWVDYAELRDSGSKWLRATEEQQARLSAAGVRVGRPARPVRTFFAEVKDELRRLYGWSDEDFARADWPRLMEEFHVVLDAATGRHFSVDKKVSTHAWAYDIARKRSTGTAPD</sequence>
<keyword evidence="2" id="KW-0255">Endonuclease</keyword>
<feature type="compositionally biased region" description="Basic and acidic residues" evidence="1">
    <location>
        <begin position="1"/>
        <end position="10"/>
    </location>
</feature>
<reference evidence="2" key="1">
    <citation type="submission" date="2022-10" db="EMBL/GenBank/DDBJ databases">
        <title>The complete genomes of actinobacterial strains from the NBC collection.</title>
        <authorList>
            <person name="Joergensen T.S."/>
            <person name="Alvarez Arevalo M."/>
            <person name="Sterndorff E.B."/>
            <person name="Faurdal D."/>
            <person name="Vuksanovic O."/>
            <person name="Mourched A.-S."/>
            <person name="Charusanti P."/>
            <person name="Shaw S."/>
            <person name="Blin K."/>
            <person name="Weber T."/>
        </authorList>
    </citation>
    <scope>NUCLEOTIDE SEQUENCE</scope>
    <source>
        <strain evidence="2">NBC_00283</strain>
    </source>
</reference>
<gene>
    <name evidence="2" type="ORF">OHU17_27365</name>
</gene>
<proteinExistence type="predicted"/>
<evidence type="ECO:0000313" key="3">
    <source>
        <dbReference type="Proteomes" id="UP001432075"/>
    </source>
</evidence>
<keyword evidence="3" id="KW-1185">Reference proteome</keyword>